<dbReference type="EnsemblPlants" id="Bo8g083550.1">
    <property type="protein sequence ID" value="Bo8g083550.1"/>
    <property type="gene ID" value="Bo8g083550"/>
</dbReference>
<dbReference type="HOGENOM" id="CLU_000315_1_1_1"/>
<accession>A0A0D3DSZ7</accession>
<protein>
    <recommendedName>
        <fullName evidence="14">TATA-binding protein-associated factor BTAF1</fullName>
    </recommendedName>
</protein>
<dbReference type="GO" id="GO:0017025">
    <property type="term" value="F:TBP-class protein binding"/>
    <property type="evidence" value="ECO:0007669"/>
    <property type="project" value="InterPro"/>
</dbReference>
<dbReference type="InterPro" id="IPR044972">
    <property type="entry name" value="Mot1"/>
</dbReference>
<dbReference type="InterPro" id="IPR027417">
    <property type="entry name" value="P-loop_NTPase"/>
</dbReference>
<feature type="domain" description="Helicase ATP-binding" evidence="10">
    <location>
        <begin position="1466"/>
        <end position="1636"/>
    </location>
</feature>
<dbReference type="KEGG" id="boe:106311626"/>
<dbReference type="Gramene" id="Bo8g083550.1">
    <property type="protein sequence ID" value="Bo8g083550.1"/>
    <property type="gene ID" value="Bo8g083550"/>
</dbReference>
<feature type="region of interest" description="Disordered" evidence="9">
    <location>
        <begin position="243"/>
        <end position="291"/>
    </location>
</feature>
<keyword evidence="5" id="KW-0347">Helicase</keyword>
<dbReference type="eggNOG" id="KOG0392">
    <property type="taxonomic scope" value="Eukaryota"/>
</dbReference>
<dbReference type="GO" id="GO:0005524">
    <property type="term" value="F:ATP binding"/>
    <property type="evidence" value="ECO:0007669"/>
    <property type="project" value="UniProtKB-KW"/>
</dbReference>
<evidence type="ECO:0000256" key="7">
    <source>
        <dbReference type="ARBA" id="ARBA00023125"/>
    </source>
</evidence>
<feature type="region of interest" description="Disordered" evidence="9">
    <location>
        <begin position="1994"/>
        <end position="2014"/>
    </location>
</feature>
<dbReference type="STRING" id="109376.A0A0D3DSZ7"/>
<dbReference type="FunFam" id="1.25.10.10:FF:000787">
    <property type="entry name" value="TATA-binding protein-associated factor BTAF1"/>
    <property type="match status" value="1"/>
</dbReference>
<dbReference type="Proteomes" id="UP000032141">
    <property type="component" value="Chromosome C8"/>
</dbReference>
<comment type="subcellular location">
    <subcellularLocation>
        <location evidence="1">Nucleus</location>
    </subcellularLocation>
</comment>
<dbReference type="SMART" id="SM00490">
    <property type="entry name" value="HELICc"/>
    <property type="match status" value="1"/>
</dbReference>
<dbReference type="PROSITE" id="PS51194">
    <property type="entry name" value="HELICASE_CTER"/>
    <property type="match status" value="1"/>
</dbReference>
<dbReference type="FunFam" id="3.40.50.300:FF:000428">
    <property type="entry name" value="TATA-binding protein-associated factor 172"/>
    <property type="match status" value="1"/>
</dbReference>
<dbReference type="InterPro" id="IPR014001">
    <property type="entry name" value="Helicase_ATP-bd"/>
</dbReference>
<dbReference type="Gene3D" id="1.25.10.10">
    <property type="entry name" value="Leucine-rich Repeat Variant"/>
    <property type="match status" value="3"/>
</dbReference>
<dbReference type="FunFam" id="1.25.10.10:FF:000502">
    <property type="entry name" value="TATA-binding protein-associated factor BTAF1"/>
    <property type="match status" value="1"/>
</dbReference>
<dbReference type="InterPro" id="IPR049730">
    <property type="entry name" value="SNF2/RAD54-like_C"/>
</dbReference>
<evidence type="ECO:0000256" key="9">
    <source>
        <dbReference type="SAM" id="MobiDB-lite"/>
    </source>
</evidence>
<dbReference type="PANTHER" id="PTHR36498:SF1">
    <property type="entry name" value="TATA-BINDING PROTEIN-ASSOCIATED FACTOR 172"/>
    <property type="match status" value="1"/>
</dbReference>
<dbReference type="InterPro" id="IPR016024">
    <property type="entry name" value="ARM-type_fold"/>
</dbReference>
<reference evidence="12 13" key="1">
    <citation type="journal article" date="2014" name="Genome Biol.">
        <title>Transcriptome and methylome profiling reveals relics of genome dominance in the mesopolyploid Brassica oleracea.</title>
        <authorList>
            <person name="Parkin I.A."/>
            <person name="Koh C."/>
            <person name="Tang H."/>
            <person name="Robinson S.J."/>
            <person name="Kagale S."/>
            <person name="Clarke W.E."/>
            <person name="Town C.D."/>
            <person name="Nixon J."/>
            <person name="Krishnakumar V."/>
            <person name="Bidwell S.L."/>
            <person name="Denoeud F."/>
            <person name="Belcram H."/>
            <person name="Links M.G."/>
            <person name="Just J."/>
            <person name="Clarke C."/>
            <person name="Bender T."/>
            <person name="Huebert T."/>
            <person name="Mason A.S."/>
            <person name="Pires J.C."/>
            <person name="Barker G."/>
            <person name="Moore J."/>
            <person name="Walley P.G."/>
            <person name="Manoli S."/>
            <person name="Batley J."/>
            <person name="Edwards D."/>
            <person name="Nelson M.N."/>
            <person name="Wang X."/>
            <person name="Paterson A.H."/>
            <person name="King G."/>
            <person name="Bancroft I."/>
            <person name="Chalhoub B."/>
            <person name="Sharpe A.G."/>
        </authorList>
    </citation>
    <scope>NUCLEOTIDE SEQUENCE</scope>
    <source>
        <strain evidence="12 13">cv. TO1000</strain>
    </source>
</reference>
<dbReference type="FunFam" id="1.25.10.10:FF:000642">
    <property type="entry name" value="TATA-binding protein-associated factor BTAF1"/>
    <property type="match status" value="1"/>
</dbReference>
<evidence type="ECO:0000256" key="1">
    <source>
        <dbReference type="ARBA" id="ARBA00004123"/>
    </source>
</evidence>
<keyword evidence="7" id="KW-0238">DNA-binding</keyword>
<dbReference type="SMART" id="SM00487">
    <property type="entry name" value="DEXDc"/>
    <property type="match status" value="1"/>
</dbReference>
<evidence type="ECO:0000256" key="2">
    <source>
        <dbReference type="ARBA" id="ARBA00022737"/>
    </source>
</evidence>
<name>A0A0D3DSZ7_BRAOL</name>
<evidence type="ECO:0000313" key="12">
    <source>
        <dbReference type="EnsemblPlants" id="Bo8g083550.1"/>
    </source>
</evidence>
<organism evidence="12 13">
    <name type="scientific">Brassica oleracea var. oleracea</name>
    <dbReference type="NCBI Taxonomy" id="109376"/>
    <lineage>
        <taxon>Eukaryota</taxon>
        <taxon>Viridiplantae</taxon>
        <taxon>Streptophyta</taxon>
        <taxon>Embryophyta</taxon>
        <taxon>Tracheophyta</taxon>
        <taxon>Spermatophyta</taxon>
        <taxon>Magnoliopsida</taxon>
        <taxon>eudicotyledons</taxon>
        <taxon>Gunneridae</taxon>
        <taxon>Pentapetalae</taxon>
        <taxon>rosids</taxon>
        <taxon>malvids</taxon>
        <taxon>Brassicales</taxon>
        <taxon>Brassicaceae</taxon>
        <taxon>Brassiceae</taxon>
        <taxon>Brassica</taxon>
    </lineage>
</organism>
<dbReference type="GO" id="GO:0004386">
    <property type="term" value="F:helicase activity"/>
    <property type="evidence" value="ECO:0007669"/>
    <property type="project" value="UniProtKB-KW"/>
</dbReference>
<feature type="domain" description="Helicase C-terminal" evidence="11">
    <location>
        <begin position="1808"/>
        <end position="1979"/>
    </location>
</feature>
<dbReference type="CDD" id="cd18793">
    <property type="entry name" value="SF2_C_SNF"/>
    <property type="match status" value="1"/>
</dbReference>
<keyword evidence="2" id="KW-0677">Repeat</keyword>
<reference evidence="12" key="2">
    <citation type="submission" date="2015-03" db="UniProtKB">
        <authorList>
            <consortium name="EnsemblPlants"/>
        </authorList>
    </citation>
    <scope>IDENTIFICATION</scope>
</reference>
<keyword evidence="8" id="KW-0539">Nucleus</keyword>
<sequence length="2048" mass="227422">MAQQQQSSRLSRLLTLLDTGSTQTTRLTAARQIGDIAKSHPQDLCSLLRKVLHYLRSRKWDTRVAAAHAIGAIVLNVKHTSLSELLNSLATKLGEAGLSGNVDEVVASGNLQSKLLENAPFRSFEMNKVLEFGALLASGGQEYDILNDNSKNPRDRMARQKKNLRRRLGLDMCEQFMDVNEMIGDEDLIEQKSNVHANGVGNRLYANYSPHHIQQFVSRMVPRVAHRRPSARELNLLKRKAKISSKDQAKGNCEGADVEMSSSHASTSKRTLSDSMDSNKANIGNEDDMEPDADGRWPFHSFVEQLILDMFDPAWEIRHGSVMALREILMLHGGSAGVSTAEFSSDNGFDLNEDLTKVTREKEIDLNMQFSVNELEPLRKRPKIEDPSKSFVGNTVLEPMVSDYENSVKDEEVESLLPPVKVNGQVNFISTKEEPESSIDGSSCQSDRNHVAEVSNHVEDKSFVEKPLLPNKNQEENIEVLDLVKQARHSWIKNFEFLQDCTIRFLCVLSLDRFGDYISDQVVAPVREACAQALGATFKYMSPSLIYETLNILLQMQRRPEWEIRHGSLLGIKYLVAVRQEMLQDLLGHILPACKAGLEDSDDDVRAVAADALIPAAAAIVSLRGQTLLSIVMLLWDILLELDDLSPSTSSVMNLLAEIYSQDDMTVVMHEELSVGEGQKVDLNEMAHVESVRERRDVRESPYALSGLAPRLWPFTRHDITSVRFSAIRTLERLLEAGCRKNISEQSKSSFWPSSILGDTLRIVFQNLLLESTEEILECSERVWRLLVQCPVEDLEEAAKSYMASWIELAATPYGSTLDATKMFWPVAPPRMSHFKAAAKMKAVQLENEASSTLGFDYARSFASLGKNEDASARSTKIIVGSDMEMSVTRTRVVTASALGILASRLSDRSMQFVVDPLSSTLTSLSGVQRQVASVVLISWFREIKCKVPSPSDGSGSLPGFPTPLKKWMLDLLACSDPAFPTKDILLPYAELSRTYTKMRNEASQLLHTVETYHCFDKLLSTTKLNADSLSADETIEFASTLALWNKDSAEKESLEKQVFEDVESSRQQLLSTAGYLKCVQNNLHITVTSLIAAAVVWMSEFPSRLNPIILPLMASIKREQEQILQQKAAEALAELIAYCVDRKPSPNDKLIKNICSLTCMDPSETPQASIIRSIDIVDDLDFLSSRSNAGKQKSKAVLAGGEDRSKVEGFITRRGAELALKHLSVKFGGSLFDKLPKLWECLTEVLIPVTPEDQQNFDLKIESVSDPQVLINNIQVVRSVAPVMEETLKPRLLSLLPCIFKCVRHSHVAVRLAASRCVMTMAKSMTTNVMAAVVENAIPMLGDLTCVNARQGAGMLIGLLVQGLGVELVPYSPLLVVPLLRCMSDVDSSVRQSVTRSFAALVPMLPLARGVPPPVGLSQDLSSNAEDAKFLEQLLDNSHIDDYKLCTELKVTLRRYQQEGINWLGFLKRFKLHGILCDDMGLGKTLQASAIVASDAAERRGVTDEPDVFPSIIVCPSTLVGHWAFEIEKYIDLSLLSVLQYVGSAQDRVSLRELFKNHNVIITSYDVVRKDADYLTQFSWNYCILDEGHIIKNAKSKITSAVKQLKAQHRLILSGTPIQNNIIELWSLFDFLMPGFLGTERQFQASYGKPLLAARDPKCSAKDAEAGVLAMEALHKQVMPFLLRRTKEEVLSDLPEKIIQDRYCDLSPVQLKLYEQFSGSHAKQEISTIIKVDGSADSSNVEVAPTKASTHVFQALQYLLKLCSHPLLVLGEKVTEPVASDLAAMINGCSDIITELHKVQHSPKLVALQEILEECGIGSEASSSDGTLSVGQHRVLIFAQHKALLDIIEKDLFQAHMKSVTYMRLDGSVVPEKRFEIVKAFNSDPTIDVLLLTTHVGGLGLNLTSADTIVFMEHDWNPMRDHQAMDRAHRLGQKRVVNVHRLIMRGTLEEKVMSLQRFKVSVANTVINAENASMKTMNTDQLLDLFASAETSKKGGASSKKGAEDNDQTAGTGKGIKAILGNLEELWDQSQYTEEYNLNQFLAKLNG</sequence>
<dbReference type="InterPro" id="IPR044078">
    <property type="entry name" value="Mot1_ATP-bd"/>
</dbReference>
<feature type="compositionally biased region" description="Polar residues" evidence="9">
    <location>
        <begin position="260"/>
        <end position="282"/>
    </location>
</feature>
<evidence type="ECO:0000256" key="8">
    <source>
        <dbReference type="ARBA" id="ARBA00023242"/>
    </source>
</evidence>
<dbReference type="OrthoDB" id="10252227at2759"/>
<evidence type="ECO:0000313" key="13">
    <source>
        <dbReference type="Proteomes" id="UP000032141"/>
    </source>
</evidence>
<dbReference type="InterPro" id="IPR038718">
    <property type="entry name" value="SNF2-like_sf"/>
</dbReference>
<dbReference type="Pfam" id="PF00271">
    <property type="entry name" value="Helicase_C"/>
    <property type="match status" value="1"/>
</dbReference>
<keyword evidence="4" id="KW-0378">Hydrolase</keyword>
<keyword evidence="3" id="KW-0547">Nucleotide-binding</keyword>
<dbReference type="Gene3D" id="3.40.50.10810">
    <property type="entry name" value="Tandem AAA-ATPase domain"/>
    <property type="match status" value="1"/>
</dbReference>
<dbReference type="InterPro" id="IPR011989">
    <property type="entry name" value="ARM-like"/>
</dbReference>
<dbReference type="GeneID" id="106311626"/>
<evidence type="ECO:0000259" key="10">
    <source>
        <dbReference type="PROSITE" id="PS51192"/>
    </source>
</evidence>
<evidence type="ECO:0000256" key="4">
    <source>
        <dbReference type="ARBA" id="ARBA00022801"/>
    </source>
</evidence>
<dbReference type="SUPFAM" id="SSF52540">
    <property type="entry name" value="P-loop containing nucleoside triphosphate hydrolases"/>
    <property type="match status" value="2"/>
</dbReference>
<dbReference type="PANTHER" id="PTHR36498">
    <property type="entry name" value="TATA-BINDING PROTEIN-ASSOCIATED FACTOR 172"/>
    <property type="match status" value="1"/>
</dbReference>
<dbReference type="RefSeq" id="XP_013604314.1">
    <property type="nucleotide sequence ID" value="XM_013748860.1"/>
</dbReference>
<dbReference type="SUPFAM" id="SSF48371">
    <property type="entry name" value="ARM repeat"/>
    <property type="match status" value="1"/>
</dbReference>
<evidence type="ECO:0008006" key="14">
    <source>
        <dbReference type="Google" id="ProtNLM"/>
    </source>
</evidence>
<dbReference type="FunFam" id="3.40.50.10810:FF:000009">
    <property type="entry name" value="B-TFIID TATA-box-binding protein-associated factor 1"/>
    <property type="match status" value="1"/>
</dbReference>
<dbReference type="Gene3D" id="3.40.50.300">
    <property type="entry name" value="P-loop containing nucleotide triphosphate hydrolases"/>
    <property type="match status" value="1"/>
</dbReference>
<dbReference type="GO" id="GO:0003677">
    <property type="term" value="F:DNA binding"/>
    <property type="evidence" value="ECO:0007669"/>
    <property type="project" value="UniProtKB-KW"/>
</dbReference>
<dbReference type="GO" id="GO:0016887">
    <property type="term" value="F:ATP hydrolysis activity"/>
    <property type="evidence" value="ECO:0007669"/>
    <property type="project" value="InterPro"/>
</dbReference>
<dbReference type="InterPro" id="IPR001650">
    <property type="entry name" value="Helicase_C-like"/>
</dbReference>
<evidence type="ECO:0000256" key="6">
    <source>
        <dbReference type="ARBA" id="ARBA00022840"/>
    </source>
</evidence>
<evidence type="ECO:0000259" key="11">
    <source>
        <dbReference type="PROSITE" id="PS51194"/>
    </source>
</evidence>
<keyword evidence="6" id="KW-0067">ATP-binding</keyword>
<dbReference type="InterPro" id="IPR000330">
    <property type="entry name" value="SNF2_N"/>
</dbReference>
<dbReference type="InterPro" id="IPR022707">
    <property type="entry name" value="Mot1_central_dom"/>
</dbReference>
<dbReference type="PROSITE" id="PS51192">
    <property type="entry name" value="HELICASE_ATP_BIND_1"/>
    <property type="match status" value="1"/>
</dbReference>
<dbReference type="OMA" id="TIMEDII"/>
<dbReference type="Pfam" id="PF00176">
    <property type="entry name" value="SNF2-rel_dom"/>
    <property type="match status" value="1"/>
</dbReference>
<proteinExistence type="predicted"/>
<dbReference type="GO" id="GO:0005634">
    <property type="term" value="C:nucleus"/>
    <property type="evidence" value="ECO:0007669"/>
    <property type="project" value="UniProtKB-SubCell"/>
</dbReference>
<keyword evidence="13" id="KW-1185">Reference proteome</keyword>
<evidence type="ECO:0000256" key="3">
    <source>
        <dbReference type="ARBA" id="ARBA00022741"/>
    </source>
</evidence>
<dbReference type="Pfam" id="PF12054">
    <property type="entry name" value="DUF3535"/>
    <property type="match status" value="1"/>
</dbReference>
<evidence type="ECO:0000256" key="5">
    <source>
        <dbReference type="ARBA" id="ARBA00022806"/>
    </source>
</evidence>
<dbReference type="CDD" id="cd17999">
    <property type="entry name" value="DEXHc_Mot1"/>
    <property type="match status" value="1"/>
</dbReference>